<keyword evidence="9" id="KW-1185">Reference proteome</keyword>
<evidence type="ECO:0000256" key="5">
    <source>
        <dbReference type="ARBA" id="ARBA00023242"/>
    </source>
</evidence>
<dbReference type="GO" id="GO:0003700">
    <property type="term" value="F:DNA-binding transcription factor activity"/>
    <property type="evidence" value="ECO:0007669"/>
    <property type="project" value="InterPro"/>
</dbReference>
<dbReference type="GO" id="GO:0005634">
    <property type="term" value="C:nucleus"/>
    <property type="evidence" value="ECO:0007669"/>
    <property type="project" value="UniProtKB-SubCell"/>
</dbReference>
<dbReference type="InterPro" id="IPR036576">
    <property type="entry name" value="WRKY_dom_sf"/>
</dbReference>
<dbReference type="SMR" id="A0A168NRP3"/>
<feature type="domain" description="WRKY" evidence="7">
    <location>
        <begin position="347"/>
        <end position="384"/>
    </location>
</feature>
<proteinExistence type="predicted"/>
<dbReference type="InterPro" id="IPR003657">
    <property type="entry name" value="WRKY_dom"/>
</dbReference>
<feature type="compositionally biased region" description="Polar residues" evidence="6">
    <location>
        <begin position="229"/>
        <end position="239"/>
    </location>
</feature>
<dbReference type="OrthoDB" id="2362414at2759"/>
<dbReference type="Pfam" id="PF03106">
    <property type="entry name" value="WRKY"/>
    <property type="match status" value="1"/>
</dbReference>
<evidence type="ECO:0000256" key="1">
    <source>
        <dbReference type="ARBA" id="ARBA00004123"/>
    </source>
</evidence>
<evidence type="ECO:0000256" key="4">
    <source>
        <dbReference type="ARBA" id="ARBA00023163"/>
    </source>
</evidence>
<evidence type="ECO:0000256" key="2">
    <source>
        <dbReference type="ARBA" id="ARBA00023015"/>
    </source>
</evidence>
<dbReference type="Proteomes" id="UP000077051">
    <property type="component" value="Unassembled WGS sequence"/>
</dbReference>
<gene>
    <name evidence="8" type="ORF">MUCCIDRAFT_188639</name>
</gene>
<evidence type="ECO:0000313" key="9">
    <source>
        <dbReference type="Proteomes" id="UP000077051"/>
    </source>
</evidence>
<keyword evidence="5" id="KW-0539">Nucleus</keyword>
<dbReference type="VEuPathDB" id="FungiDB:MUCCIDRAFT_188639"/>
<name>A0A168NRP3_MUCCL</name>
<evidence type="ECO:0000256" key="3">
    <source>
        <dbReference type="ARBA" id="ARBA00023125"/>
    </source>
</evidence>
<dbReference type="PROSITE" id="PS50811">
    <property type="entry name" value="WRKY"/>
    <property type="match status" value="1"/>
</dbReference>
<evidence type="ECO:0000313" key="8">
    <source>
        <dbReference type="EMBL" id="OAD06643.1"/>
    </source>
</evidence>
<feature type="compositionally biased region" description="Low complexity" evidence="6">
    <location>
        <begin position="144"/>
        <end position="201"/>
    </location>
</feature>
<evidence type="ECO:0000256" key="6">
    <source>
        <dbReference type="SAM" id="MobiDB-lite"/>
    </source>
</evidence>
<protein>
    <submittedName>
        <fullName evidence="8">DNA-binding WRKY transcription factor</fullName>
    </submittedName>
</protein>
<dbReference type="GO" id="GO:0043565">
    <property type="term" value="F:sequence-specific DNA binding"/>
    <property type="evidence" value="ECO:0007669"/>
    <property type="project" value="InterPro"/>
</dbReference>
<evidence type="ECO:0000259" key="7">
    <source>
        <dbReference type="PROSITE" id="PS50811"/>
    </source>
</evidence>
<keyword evidence="2" id="KW-0805">Transcription regulation</keyword>
<dbReference type="AlphaFoldDB" id="A0A168NRP3"/>
<feature type="region of interest" description="Disordered" evidence="6">
    <location>
        <begin position="226"/>
        <end position="254"/>
    </location>
</feature>
<organism evidence="8 9">
    <name type="scientific">Mucor lusitanicus CBS 277.49</name>
    <dbReference type="NCBI Taxonomy" id="747725"/>
    <lineage>
        <taxon>Eukaryota</taxon>
        <taxon>Fungi</taxon>
        <taxon>Fungi incertae sedis</taxon>
        <taxon>Mucoromycota</taxon>
        <taxon>Mucoromycotina</taxon>
        <taxon>Mucoromycetes</taxon>
        <taxon>Mucorales</taxon>
        <taxon>Mucorineae</taxon>
        <taxon>Mucoraceae</taxon>
        <taxon>Mucor</taxon>
    </lineage>
</organism>
<feature type="region of interest" description="Disordered" evidence="6">
    <location>
        <begin position="144"/>
        <end position="204"/>
    </location>
</feature>
<feature type="region of interest" description="Disordered" evidence="6">
    <location>
        <begin position="288"/>
        <end position="321"/>
    </location>
</feature>
<dbReference type="Gene3D" id="2.20.25.80">
    <property type="entry name" value="WRKY domain"/>
    <property type="match status" value="1"/>
</dbReference>
<dbReference type="EMBL" id="AMYB01000002">
    <property type="protein sequence ID" value="OAD06643.1"/>
    <property type="molecule type" value="Genomic_DNA"/>
</dbReference>
<reference evidence="8 9" key="1">
    <citation type="submission" date="2015-06" db="EMBL/GenBank/DDBJ databases">
        <title>Expansion of signal transduction pathways in fungi by whole-genome duplication.</title>
        <authorList>
            <consortium name="DOE Joint Genome Institute"/>
            <person name="Corrochano L.M."/>
            <person name="Kuo A."/>
            <person name="Marcet-Houben M."/>
            <person name="Polaino S."/>
            <person name="Salamov A."/>
            <person name="Villalobos J.M."/>
            <person name="Alvarez M.I."/>
            <person name="Avalos J."/>
            <person name="Benito E.P."/>
            <person name="Benoit I."/>
            <person name="Burger G."/>
            <person name="Camino L.P."/>
            <person name="Canovas D."/>
            <person name="Cerda-Olmedo E."/>
            <person name="Cheng J.-F."/>
            <person name="Dominguez A."/>
            <person name="Elias M."/>
            <person name="Eslava A.P."/>
            <person name="Glaser F."/>
            <person name="Grimwood J."/>
            <person name="Gutierrez G."/>
            <person name="Heitman J."/>
            <person name="Henrissat B."/>
            <person name="Iturriaga E.A."/>
            <person name="Lang B.F."/>
            <person name="Lavin J.L."/>
            <person name="Lee S."/>
            <person name="Li W."/>
            <person name="Lindquist E."/>
            <person name="Lopez-Garcia S."/>
            <person name="Luque E.M."/>
            <person name="Marcos A.T."/>
            <person name="Martin J."/>
            <person name="Mccluskey K."/>
            <person name="Medina H.R."/>
            <person name="Miralles-Duran A."/>
            <person name="Miyazaki A."/>
            <person name="Munoz-Torres E."/>
            <person name="Oguiza J.A."/>
            <person name="Ohm R."/>
            <person name="Olmedo M."/>
            <person name="Orejas M."/>
            <person name="Ortiz-Castellanos L."/>
            <person name="Pisabarro A.G."/>
            <person name="Rodriguez-Romero J."/>
            <person name="Ruiz-Herrera J."/>
            <person name="Ruiz-Vazquez R."/>
            <person name="Sanz C."/>
            <person name="Schackwitz W."/>
            <person name="Schmutz J."/>
            <person name="Shahriari M."/>
            <person name="Shelest E."/>
            <person name="Silva-Franco F."/>
            <person name="Soanes D."/>
            <person name="Syed K."/>
            <person name="Tagua V.G."/>
            <person name="Talbot N.J."/>
            <person name="Thon M."/>
            <person name="De Vries R.P."/>
            <person name="Wiebenga A."/>
            <person name="Yadav J.S."/>
            <person name="Braun E.L."/>
            <person name="Baker S."/>
            <person name="Garre V."/>
            <person name="Horwitz B."/>
            <person name="Torres-Martinez S."/>
            <person name="Idnurm A."/>
            <person name="Herrera-Estrella A."/>
            <person name="Gabaldon T."/>
            <person name="Grigoriev I.V."/>
        </authorList>
    </citation>
    <scope>NUCLEOTIDE SEQUENCE [LARGE SCALE GENOMIC DNA]</scope>
    <source>
        <strain evidence="8 9">CBS 277.49</strain>
    </source>
</reference>
<comment type="caution">
    <text evidence="8">The sequence shown here is derived from an EMBL/GenBank/DDBJ whole genome shotgun (WGS) entry which is preliminary data.</text>
</comment>
<keyword evidence="3 8" id="KW-0238">DNA-binding</keyword>
<feature type="compositionally biased region" description="Polar residues" evidence="6">
    <location>
        <begin position="288"/>
        <end position="311"/>
    </location>
</feature>
<keyword evidence="4" id="KW-0804">Transcription</keyword>
<dbReference type="SMART" id="SM00774">
    <property type="entry name" value="WRKY"/>
    <property type="match status" value="1"/>
</dbReference>
<comment type="subcellular location">
    <subcellularLocation>
        <location evidence="1">Nucleus</location>
    </subcellularLocation>
</comment>
<dbReference type="SUPFAM" id="SSF118290">
    <property type="entry name" value="WRKY DNA-binding domain"/>
    <property type="match status" value="1"/>
</dbReference>
<accession>A0A168NRP3</accession>
<sequence length="413" mass="45659">MNDFSFPSMSKDMSKVGGILYPTDTSTFTRPNPINKSNSFSQPQEYDQWRSNSLPTSVAMPTLPNTTTAMNSNVNSNNNSNGSNPAINPVSCDLQDVIIYYQSQPELLRLILLSKVEEDKRRAEEAKLRAKELDMFLLQQQQQLNGTPQTPDASFTTSSSTPPALMSSNSNMMNGSSTTTATTTAASTPTNTATNNLLNANQFGQIPRRPSALEMLMDDSDCNRRDSALGSSFDGSANSDELDDRTFSPHATSSSATAASMLSMSFTAPPMMSARNSLHPLSPPYTLSTTNQPLEDTFSSTPIKTGASSAEQPPRRYDSYFPQRPRRRREMQAISKIVETRDYPYVDGFFWKNNGNTIQKKTGNKSVYYKCSNSSKGCPVNKTVTWKENGEYLIKYRGTHLAECGKVQRIVDM</sequence>